<feature type="domain" description="NADH:flavin oxidoreductase/NADH oxidase N-terminal" evidence="1">
    <location>
        <begin position="8"/>
        <end position="337"/>
    </location>
</feature>
<dbReference type="InterPro" id="IPR001155">
    <property type="entry name" value="OxRdtase_FMN_N"/>
</dbReference>
<evidence type="ECO:0000313" key="2">
    <source>
        <dbReference type="EMBL" id="EDR03120.1"/>
    </source>
</evidence>
<dbReference type="FunFam" id="3.20.20.70:FF:000138">
    <property type="entry name" value="NADPH dehydrogenase 1"/>
    <property type="match status" value="1"/>
</dbReference>
<name>B0DQI8_LACBS</name>
<dbReference type="RefSeq" id="XP_001886261.1">
    <property type="nucleotide sequence ID" value="XM_001886226.1"/>
</dbReference>
<dbReference type="GO" id="GO:0003959">
    <property type="term" value="F:NADPH dehydrogenase activity"/>
    <property type="evidence" value="ECO:0007669"/>
    <property type="project" value="TreeGrafter"/>
</dbReference>
<dbReference type="Pfam" id="PF00724">
    <property type="entry name" value="Oxidored_FMN"/>
    <property type="match status" value="1"/>
</dbReference>
<dbReference type="CDD" id="cd02933">
    <property type="entry name" value="OYE_like_FMN"/>
    <property type="match status" value="1"/>
</dbReference>
<dbReference type="GeneID" id="6081815"/>
<evidence type="ECO:0000259" key="1">
    <source>
        <dbReference type="Pfam" id="PF00724"/>
    </source>
</evidence>
<dbReference type="Proteomes" id="UP000001194">
    <property type="component" value="Unassembled WGS sequence"/>
</dbReference>
<dbReference type="GO" id="GO:0010181">
    <property type="term" value="F:FMN binding"/>
    <property type="evidence" value="ECO:0007669"/>
    <property type="project" value="InterPro"/>
</dbReference>
<evidence type="ECO:0000313" key="3">
    <source>
        <dbReference type="Proteomes" id="UP000001194"/>
    </source>
</evidence>
<dbReference type="EMBL" id="DS547126">
    <property type="protein sequence ID" value="EDR03120.1"/>
    <property type="molecule type" value="Genomic_DNA"/>
</dbReference>
<protein>
    <submittedName>
        <fullName evidence="2">Predicted protein</fullName>
    </submittedName>
</protein>
<dbReference type="KEGG" id="lbc:LACBIDRAFT_191617"/>
<accession>B0DQI8</accession>
<dbReference type="Gene3D" id="3.20.20.70">
    <property type="entry name" value="Aldolase class I"/>
    <property type="match status" value="1"/>
</dbReference>
<dbReference type="PANTHER" id="PTHR22893:SF91">
    <property type="entry name" value="NADPH DEHYDROGENASE 2-RELATED"/>
    <property type="match status" value="1"/>
</dbReference>
<keyword evidence="3" id="KW-1185">Reference proteome</keyword>
<proteinExistence type="predicted"/>
<dbReference type="HOGENOM" id="CLU_012153_0_0_1"/>
<dbReference type="FunCoup" id="B0DQI8">
    <property type="interactions" value="219"/>
</dbReference>
<dbReference type="STRING" id="486041.B0DQI8"/>
<reference evidence="2 3" key="1">
    <citation type="journal article" date="2008" name="Nature">
        <title>The genome of Laccaria bicolor provides insights into mycorrhizal symbiosis.</title>
        <authorList>
            <person name="Martin F."/>
            <person name="Aerts A."/>
            <person name="Ahren D."/>
            <person name="Brun A."/>
            <person name="Danchin E.G.J."/>
            <person name="Duchaussoy F."/>
            <person name="Gibon J."/>
            <person name="Kohler A."/>
            <person name="Lindquist E."/>
            <person name="Pereda V."/>
            <person name="Salamov A."/>
            <person name="Shapiro H.J."/>
            <person name="Wuyts J."/>
            <person name="Blaudez D."/>
            <person name="Buee M."/>
            <person name="Brokstein P."/>
            <person name="Canbaeck B."/>
            <person name="Cohen D."/>
            <person name="Courty P.E."/>
            <person name="Coutinho P.M."/>
            <person name="Delaruelle C."/>
            <person name="Detter J.C."/>
            <person name="Deveau A."/>
            <person name="DiFazio S."/>
            <person name="Duplessis S."/>
            <person name="Fraissinet-Tachet L."/>
            <person name="Lucic E."/>
            <person name="Frey-Klett P."/>
            <person name="Fourrey C."/>
            <person name="Feussner I."/>
            <person name="Gay G."/>
            <person name="Grimwood J."/>
            <person name="Hoegger P.J."/>
            <person name="Jain P."/>
            <person name="Kilaru S."/>
            <person name="Labbe J."/>
            <person name="Lin Y.C."/>
            <person name="Legue V."/>
            <person name="Le Tacon F."/>
            <person name="Marmeisse R."/>
            <person name="Melayah D."/>
            <person name="Montanini B."/>
            <person name="Muratet M."/>
            <person name="Nehls U."/>
            <person name="Niculita-Hirzel H."/>
            <person name="Oudot-Le Secq M.P."/>
            <person name="Peter M."/>
            <person name="Quesneville H."/>
            <person name="Rajashekar B."/>
            <person name="Reich M."/>
            <person name="Rouhier N."/>
            <person name="Schmutz J."/>
            <person name="Yin T."/>
            <person name="Chalot M."/>
            <person name="Henrissat B."/>
            <person name="Kuees U."/>
            <person name="Lucas S."/>
            <person name="Van de Peer Y."/>
            <person name="Podila G.K."/>
            <person name="Polle A."/>
            <person name="Pukkila P.J."/>
            <person name="Richardson P.M."/>
            <person name="Rouze P."/>
            <person name="Sanders I.R."/>
            <person name="Stajich J.E."/>
            <person name="Tunlid A."/>
            <person name="Tuskan G."/>
            <person name="Grigoriev I.V."/>
        </authorList>
    </citation>
    <scope>NUCLEOTIDE SEQUENCE [LARGE SCALE GENOMIC DNA]</scope>
    <source>
        <strain evidence="3">S238N-H82 / ATCC MYA-4686</strain>
    </source>
</reference>
<gene>
    <name evidence="2" type="ORF">LACBIDRAFT_191617</name>
</gene>
<dbReference type="OrthoDB" id="276546at2759"/>
<dbReference type="InterPro" id="IPR045247">
    <property type="entry name" value="Oye-like"/>
</dbReference>
<organism evidence="3">
    <name type="scientific">Laccaria bicolor (strain S238N-H82 / ATCC MYA-4686)</name>
    <name type="common">Bicoloured deceiver</name>
    <name type="synonym">Laccaria laccata var. bicolor</name>
    <dbReference type="NCBI Taxonomy" id="486041"/>
    <lineage>
        <taxon>Eukaryota</taxon>
        <taxon>Fungi</taxon>
        <taxon>Dikarya</taxon>
        <taxon>Basidiomycota</taxon>
        <taxon>Agaricomycotina</taxon>
        <taxon>Agaricomycetes</taxon>
        <taxon>Agaricomycetidae</taxon>
        <taxon>Agaricales</taxon>
        <taxon>Agaricineae</taxon>
        <taxon>Hydnangiaceae</taxon>
        <taxon>Laccaria</taxon>
    </lineage>
</organism>
<dbReference type="InParanoid" id="B0DQI8"/>
<sequence>MTASIPSKLFQPIAIGFNTLQHRVVLTPLTRFRATKKTHVPINPLVKTYYSQRSSTPGTLLITEATFIAPQAGGYDNVPGIWSQEQIAAWKEITTAVHANNSFIFLQLWALGRAATPTVLSEDSLPYIAPSPIALSSQPDLVPRELTTEEIKEYIQLYAQAAKNAVHEAGFDGVEIHGANGYLVHQFFEDVSNKRTDEYGGSVEARSRFGLEVVDAVVDAVGAHRTGIRVSPWTKFQDMGMTDPIPQYTHFISSLKSAHPELAYLHAVEAPEGVYPTDVSIGFLRKIWGQKLFINAGGYNRESAMARADAGEGLVAFGRHFIANPDLPIRLRENIPLTPYNRKTFYTPGDHPDAAVGYVDYPFAEDTRSTVRL</sequence>
<dbReference type="AlphaFoldDB" id="B0DQI8"/>
<dbReference type="InterPro" id="IPR013785">
    <property type="entry name" value="Aldolase_TIM"/>
</dbReference>
<dbReference type="PANTHER" id="PTHR22893">
    <property type="entry name" value="NADH OXIDOREDUCTASE-RELATED"/>
    <property type="match status" value="1"/>
</dbReference>
<dbReference type="SUPFAM" id="SSF51395">
    <property type="entry name" value="FMN-linked oxidoreductases"/>
    <property type="match status" value="1"/>
</dbReference>